<organism evidence="3 4">
    <name type="scientific">Haloquadratum walsbyi (strain DSM 16790 / HBSQ001)</name>
    <dbReference type="NCBI Taxonomy" id="362976"/>
    <lineage>
        <taxon>Archaea</taxon>
        <taxon>Methanobacteriati</taxon>
        <taxon>Methanobacteriota</taxon>
        <taxon>Stenosarchaea group</taxon>
        <taxon>Halobacteria</taxon>
        <taxon>Halobacteriales</taxon>
        <taxon>Haloferacaceae</taxon>
        <taxon>Haloquadratum</taxon>
    </lineage>
</organism>
<dbReference type="PANTHER" id="PTHR10606">
    <property type="entry name" value="6-PHOSPHOFRUCTO-2-KINASE/FRUCTOSE-2,6-BISPHOSPHATASE"/>
    <property type="match status" value="1"/>
</dbReference>
<keyword evidence="3" id="KW-0378">Hydrolase</keyword>
<dbReference type="GO" id="GO:0005524">
    <property type="term" value="F:ATP binding"/>
    <property type="evidence" value="ECO:0007669"/>
    <property type="project" value="InterPro"/>
</dbReference>
<dbReference type="Proteomes" id="UP000001975">
    <property type="component" value="Chromosome"/>
</dbReference>
<dbReference type="CDD" id="cd07067">
    <property type="entry name" value="HP_PGM_like"/>
    <property type="match status" value="1"/>
</dbReference>
<dbReference type="EMBL" id="AM180088">
    <property type="protein sequence ID" value="CAJ53608.1"/>
    <property type="molecule type" value="Genomic_DNA"/>
</dbReference>
<dbReference type="RefSeq" id="WP_011572699.1">
    <property type="nucleotide sequence ID" value="NC_008212.1"/>
</dbReference>
<accession>Q18EL5</accession>
<dbReference type="HOGENOM" id="CLU_033323_9_4_2"/>
<feature type="active site" description="Tele-phosphohistidine intermediate" evidence="1">
    <location>
        <position position="7"/>
    </location>
</feature>
<dbReference type="STRING" id="362976.HQ_3517A"/>
<dbReference type="EC" id="3.1.3.-" evidence="3"/>
<dbReference type="SUPFAM" id="SSF53254">
    <property type="entry name" value="Phosphoglycerate mutase-like"/>
    <property type="match status" value="1"/>
</dbReference>
<dbReference type="InterPro" id="IPR003094">
    <property type="entry name" value="6Pfruct_kin"/>
</dbReference>
<name>Q18EL5_HALWD</name>
<dbReference type="PANTHER" id="PTHR10606:SF44">
    <property type="entry name" value="6-PHOSPHOFRUCTO 2-KINASE_FRUCTOSE 2,6-BISPHOSPHATASE LONG FORM"/>
    <property type="match status" value="1"/>
</dbReference>
<protein>
    <submittedName>
        <fullName evidence="3">CobC/GpmA family phosphatase</fullName>
        <ecNumber evidence="3">3.1.3.-</ecNumber>
    </submittedName>
</protein>
<reference evidence="3 4" key="1">
    <citation type="journal article" date="2006" name="BMC Genomics">
        <title>The genome of the square archaeon Haloquadratum walsbyi: life at the limits of water activity.</title>
        <authorList>
            <person name="Bolhuis H.H."/>
            <person name="Palm P.P."/>
            <person name="Wende A.W."/>
            <person name="Falb M.M."/>
            <person name="Rampp M.M."/>
            <person name="Rodriguez-Valera F.F."/>
            <person name="Pfeiffer F.F."/>
            <person name="Oesterhelt D.D."/>
        </authorList>
    </citation>
    <scope>NUCLEOTIDE SEQUENCE [LARGE SCALE GENOMIC DNA]</scope>
    <source>
        <strain evidence="4">DSM 16790 / HBSQ001</strain>
    </source>
</reference>
<evidence type="ECO:0000313" key="3">
    <source>
        <dbReference type="EMBL" id="CAJ53608.1"/>
    </source>
</evidence>
<evidence type="ECO:0000313" key="4">
    <source>
        <dbReference type="Proteomes" id="UP000001975"/>
    </source>
</evidence>
<evidence type="ECO:0000256" key="2">
    <source>
        <dbReference type="PIRSR" id="PIRSR613078-2"/>
    </source>
</evidence>
<feature type="active site" description="Proton donor/acceptor" evidence="1">
    <location>
        <position position="80"/>
    </location>
</feature>
<evidence type="ECO:0000256" key="1">
    <source>
        <dbReference type="PIRSR" id="PIRSR613078-1"/>
    </source>
</evidence>
<dbReference type="Gene3D" id="3.40.50.1240">
    <property type="entry name" value="Phosphoglycerate mutase-like"/>
    <property type="match status" value="1"/>
</dbReference>
<dbReference type="PIRSF" id="PIRSF000709">
    <property type="entry name" value="6PFK_2-Ptase"/>
    <property type="match status" value="1"/>
</dbReference>
<gene>
    <name evidence="3" type="ordered locus">HQ_3517A</name>
</gene>
<dbReference type="GO" id="GO:0005829">
    <property type="term" value="C:cytosol"/>
    <property type="evidence" value="ECO:0007669"/>
    <property type="project" value="TreeGrafter"/>
</dbReference>
<sequence>MILVARHGETNWNRLGRMQGQRNSQLTDRGVHQAERLSEFINKFDVNRIISSPLGRAIETSKIVKARTNLPLCSEERIKEIDFGEFSGHSEEYLRQKKPKFWARREQNKWNYEWPNGESYSDAYNRVGSFVENEDKLQKSVIIAHQSLNRVLIGQLLDMDPRELLEIDQPNNVIYGVTENSELRRWRYEDLLPPFS</sequence>
<feature type="binding site" evidence="2">
    <location>
        <begin position="6"/>
        <end position="13"/>
    </location>
    <ligand>
        <name>substrate</name>
    </ligand>
</feature>
<dbReference type="InterPro" id="IPR029033">
    <property type="entry name" value="His_PPase_superfam"/>
</dbReference>
<dbReference type="AlphaFoldDB" id="Q18EL5"/>
<dbReference type="GO" id="GO:0006003">
    <property type="term" value="P:fructose 2,6-bisphosphate metabolic process"/>
    <property type="evidence" value="ECO:0007669"/>
    <property type="project" value="InterPro"/>
</dbReference>
<feature type="binding site" evidence="2">
    <location>
        <position position="56"/>
    </location>
    <ligand>
        <name>substrate</name>
    </ligand>
</feature>
<dbReference type="InterPro" id="IPR001345">
    <property type="entry name" value="PG/BPGM_mutase_AS"/>
</dbReference>
<dbReference type="SMART" id="SM00855">
    <property type="entry name" value="PGAM"/>
    <property type="match status" value="1"/>
</dbReference>
<dbReference type="eggNOG" id="arCOG01991">
    <property type="taxonomic scope" value="Archaea"/>
</dbReference>
<keyword evidence="4" id="KW-1185">Reference proteome</keyword>
<dbReference type="GeneID" id="4194057"/>
<proteinExistence type="predicted"/>
<dbReference type="GO" id="GO:0004331">
    <property type="term" value="F:fructose-2,6-bisphosphate 2-phosphatase activity"/>
    <property type="evidence" value="ECO:0007669"/>
    <property type="project" value="TreeGrafter"/>
</dbReference>
<dbReference type="KEGG" id="hwa:HQ_3517A"/>
<dbReference type="Pfam" id="PF00300">
    <property type="entry name" value="His_Phos_1"/>
    <property type="match status" value="1"/>
</dbReference>
<dbReference type="InterPro" id="IPR013078">
    <property type="entry name" value="His_Pase_superF_clade-1"/>
</dbReference>
<dbReference type="GO" id="GO:0003873">
    <property type="term" value="F:6-phosphofructo-2-kinase activity"/>
    <property type="evidence" value="ECO:0007669"/>
    <property type="project" value="TreeGrafter"/>
</dbReference>
<dbReference type="PROSITE" id="PS00175">
    <property type="entry name" value="PG_MUTASE"/>
    <property type="match status" value="1"/>
</dbReference>